<evidence type="ECO:0000313" key="2">
    <source>
        <dbReference type="Proteomes" id="UP001301958"/>
    </source>
</evidence>
<dbReference type="EMBL" id="MU865328">
    <property type="protein sequence ID" value="KAK4227680.1"/>
    <property type="molecule type" value="Genomic_DNA"/>
</dbReference>
<proteinExistence type="predicted"/>
<protein>
    <submittedName>
        <fullName evidence="1">Uncharacterized protein</fullName>
    </submittedName>
</protein>
<comment type="caution">
    <text evidence="1">The sequence shown here is derived from an EMBL/GenBank/DDBJ whole genome shotgun (WGS) entry which is preliminary data.</text>
</comment>
<dbReference type="AlphaFoldDB" id="A0AAN7BQL9"/>
<organism evidence="1 2">
    <name type="scientific">Podospora fimiseda</name>
    <dbReference type="NCBI Taxonomy" id="252190"/>
    <lineage>
        <taxon>Eukaryota</taxon>
        <taxon>Fungi</taxon>
        <taxon>Dikarya</taxon>
        <taxon>Ascomycota</taxon>
        <taxon>Pezizomycotina</taxon>
        <taxon>Sordariomycetes</taxon>
        <taxon>Sordariomycetidae</taxon>
        <taxon>Sordariales</taxon>
        <taxon>Podosporaceae</taxon>
        <taxon>Podospora</taxon>
    </lineage>
</organism>
<sequence length="200" mass="22150">MALRFEAQPEVRHSKGSPQKISSIKKSFDCWYQYPPTLIPGPDPAKILVYHHGQGHSARHRKKRTVRVAYARNHLVVWSAGYRLSGVGGEAKKGHVFSVVNFVLMTVSILRKKDFGCRSACAVLVCQVLEYIYTCKGLLHLQEASPSGINATCCSRAVQKCAECMACRSGGQKQQMKTETVRLGSPPHHVPISDMVSINE</sequence>
<accession>A0AAN7BQL9</accession>
<dbReference type="Proteomes" id="UP001301958">
    <property type="component" value="Unassembled WGS sequence"/>
</dbReference>
<keyword evidence="2" id="KW-1185">Reference proteome</keyword>
<reference evidence="1" key="1">
    <citation type="journal article" date="2023" name="Mol. Phylogenet. Evol.">
        <title>Genome-scale phylogeny and comparative genomics of the fungal order Sordariales.</title>
        <authorList>
            <person name="Hensen N."/>
            <person name="Bonometti L."/>
            <person name="Westerberg I."/>
            <person name="Brannstrom I.O."/>
            <person name="Guillou S."/>
            <person name="Cros-Aarteil S."/>
            <person name="Calhoun S."/>
            <person name="Haridas S."/>
            <person name="Kuo A."/>
            <person name="Mondo S."/>
            <person name="Pangilinan J."/>
            <person name="Riley R."/>
            <person name="LaButti K."/>
            <person name="Andreopoulos B."/>
            <person name="Lipzen A."/>
            <person name="Chen C."/>
            <person name="Yan M."/>
            <person name="Daum C."/>
            <person name="Ng V."/>
            <person name="Clum A."/>
            <person name="Steindorff A."/>
            <person name="Ohm R.A."/>
            <person name="Martin F."/>
            <person name="Silar P."/>
            <person name="Natvig D.O."/>
            <person name="Lalanne C."/>
            <person name="Gautier V."/>
            <person name="Ament-Velasquez S.L."/>
            <person name="Kruys A."/>
            <person name="Hutchinson M.I."/>
            <person name="Powell A.J."/>
            <person name="Barry K."/>
            <person name="Miller A.N."/>
            <person name="Grigoriev I.V."/>
            <person name="Debuchy R."/>
            <person name="Gladieux P."/>
            <person name="Hiltunen Thoren M."/>
            <person name="Johannesson H."/>
        </authorList>
    </citation>
    <scope>NUCLEOTIDE SEQUENCE</scope>
    <source>
        <strain evidence="1">CBS 990.96</strain>
    </source>
</reference>
<name>A0AAN7BQL9_9PEZI</name>
<evidence type="ECO:0000313" key="1">
    <source>
        <dbReference type="EMBL" id="KAK4227680.1"/>
    </source>
</evidence>
<reference evidence="1" key="2">
    <citation type="submission" date="2023-05" db="EMBL/GenBank/DDBJ databases">
        <authorList>
            <consortium name="Lawrence Berkeley National Laboratory"/>
            <person name="Steindorff A."/>
            <person name="Hensen N."/>
            <person name="Bonometti L."/>
            <person name="Westerberg I."/>
            <person name="Brannstrom I.O."/>
            <person name="Guillou S."/>
            <person name="Cros-Aarteil S."/>
            <person name="Calhoun S."/>
            <person name="Haridas S."/>
            <person name="Kuo A."/>
            <person name="Mondo S."/>
            <person name="Pangilinan J."/>
            <person name="Riley R."/>
            <person name="Labutti K."/>
            <person name="Andreopoulos B."/>
            <person name="Lipzen A."/>
            <person name="Chen C."/>
            <person name="Yanf M."/>
            <person name="Daum C."/>
            <person name="Ng V."/>
            <person name="Clum A."/>
            <person name="Ohm R."/>
            <person name="Martin F."/>
            <person name="Silar P."/>
            <person name="Natvig D."/>
            <person name="Lalanne C."/>
            <person name="Gautier V."/>
            <person name="Ament-Velasquez S.L."/>
            <person name="Kruys A."/>
            <person name="Hutchinson M.I."/>
            <person name="Powell A.J."/>
            <person name="Barry K."/>
            <person name="Miller A.N."/>
            <person name="Grigoriev I.V."/>
            <person name="Debuchy R."/>
            <person name="Gladieux P."/>
            <person name="Thoren M.H."/>
            <person name="Johannesson H."/>
        </authorList>
    </citation>
    <scope>NUCLEOTIDE SEQUENCE</scope>
    <source>
        <strain evidence="1">CBS 990.96</strain>
    </source>
</reference>
<gene>
    <name evidence="1" type="ORF">QBC38DRAFT_184706</name>
</gene>